<keyword evidence="2" id="KW-0539">Nucleus</keyword>
<feature type="region of interest" description="Disordered" evidence="3">
    <location>
        <begin position="215"/>
        <end position="260"/>
    </location>
</feature>
<name>A0A068SHC3_9FUNG</name>
<evidence type="ECO:0000256" key="3">
    <source>
        <dbReference type="SAM" id="MobiDB-lite"/>
    </source>
</evidence>
<dbReference type="InterPro" id="IPR050335">
    <property type="entry name" value="ERT1_acuK_gluconeogen_tf"/>
</dbReference>
<evidence type="ECO:0000259" key="4">
    <source>
        <dbReference type="PROSITE" id="PS50048"/>
    </source>
</evidence>
<dbReference type="AlphaFoldDB" id="A0A068SHC3"/>
<protein>
    <submittedName>
        <fullName evidence="5">Potential fungal zinc cluster transcriptionfactor</fullName>
    </submittedName>
</protein>
<keyword evidence="6" id="KW-1185">Reference proteome</keyword>
<keyword evidence="1" id="KW-0479">Metal-binding</keyword>
<evidence type="ECO:0000313" key="5">
    <source>
        <dbReference type="EMBL" id="CDH61425.1"/>
    </source>
</evidence>
<dbReference type="STRING" id="1263082.A0A068SHC3"/>
<dbReference type="Gene3D" id="4.10.240.10">
    <property type="entry name" value="Zn(2)-C6 fungal-type DNA-binding domain"/>
    <property type="match status" value="1"/>
</dbReference>
<feature type="domain" description="Zn(2)-C6 fungal-type" evidence="4">
    <location>
        <begin position="80"/>
        <end position="111"/>
    </location>
</feature>
<feature type="compositionally biased region" description="Low complexity" evidence="3">
    <location>
        <begin position="215"/>
        <end position="227"/>
    </location>
</feature>
<accession>A0A068SHC3</accession>
<dbReference type="VEuPathDB" id="FungiDB:LCOR_12200.1"/>
<dbReference type="PROSITE" id="PS50048">
    <property type="entry name" value="ZN2_CY6_FUNGAL_2"/>
    <property type="match status" value="1"/>
</dbReference>
<dbReference type="OrthoDB" id="5575144at2759"/>
<feature type="region of interest" description="Disordered" evidence="3">
    <location>
        <begin position="116"/>
        <end position="147"/>
    </location>
</feature>
<evidence type="ECO:0000313" key="6">
    <source>
        <dbReference type="Proteomes" id="UP000027586"/>
    </source>
</evidence>
<dbReference type="InterPro" id="IPR001138">
    <property type="entry name" value="Zn2Cys6_DnaBD"/>
</dbReference>
<dbReference type="EMBL" id="CBTN010000188">
    <property type="protein sequence ID" value="CDH61425.1"/>
    <property type="molecule type" value="Genomic_DNA"/>
</dbReference>
<dbReference type="SMART" id="SM00066">
    <property type="entry name" value="GAL4"/>
    <property type="match status" value="1"/>
</dbReference>
<dbReference type="PANTHER" id="PTHR47659:SF7">
    <property type="entry name" value="FUNGAL TRANSCRIPTIONAL REGULATORY PROTEIN, N-TERMINAL DOMAIN-CONTAINING PROTEIN"/>
    <property type="match status" value="1"/>
</dbReference>
<feature type="compositionally biased region" description="Low complexity" evidence="3">
    <location>
        <begin position="236"/>
        <end position="249"/>
    </location>
</feature>
<evidence type="ECO:0000256" key="2">
    <source>
        <dbReference type="ARBA" id="ARBA00023242"/>
    </source>
</evidence>
<feature type="region of interest" description="Disordered" evidence="3">
    <location>
        <begin position="273"/>
        <end position="300"/>
    </location>
</feature>
<sequence length="300" mass="33116">MKKKKKSFMQPNPDRQPLASSTMNDNNNTTTPGNGQTVLRIPINISGLEQQQQQQTTTTTSRADDMNAQGRPKRKQVKNACVNCQKACKKCDDGRPCQRCIRYNLQDTCVNSMRKERRKGVKRGPYKKRGDEGGSSTGYDLPVGSSYSSHPSLAQYTPYATMAFQEALNGQPAPSQFMAPYTSTPTMHPGYNNMLSYQAVMSMISPGSTSNMYHPSSPYYYQQPAAPENGKDNHPQQQSSTTASSITTSDGDQDDETSKLNLLSQLCTAALDRLSQTNDQQEGEASHNPSNNDNTDKDNK</sequence>
<comment type="caution">
    <text evidence="5">The sequence shown here is derived from an EMBL/GenBank/DDBJ whole genome shotgun (WGS) entry which is preliminary data.</text>
</comment>
<feature type="compositionally biased region" description="Low complexity" evidence="3">
    <location>
        <begin position="22"/>
        <end position="37"/>
    </location>
</feature>
<reference evidence="5" key="1">
    <citation type="submission" date="2013-08" db="EMBL/GenBank/DDBJ databases">
        <title>Gene expansion shapes genome architecture in the human pathogen Lichtheimia corymbifera: an evolutionary genomics analysis in the ancient terrestrial Mucorales (Mucoromycotina).</title>
        <authorList>
            <person name="Schwartze V.U."/>
            <person name="Winter S."/>
            <person name="Shelest E."/>
            <person name="Marcet-Houben M."/>
            <person name="Horn F."/>
            <person name="Wehner S."/>
            <person name="Hoffmann K."/>
            <person name="Riege K."/>
            <person name="Sammeth M."/>
            <person name="Nowrousian M."/>
            <person name="Valiante V."/>
            <person name="Linde J."/>
            <person name="Jacobsen I.D."/>
            <person name="Marz M."/>
            <person name="Brakhage A.A."/>
            <person name="Gabaldon T."/>
            <person name="Bocker S."/>
            <person name="Voigt K."/>
        </authorList>
    </citation>
    <scope>NUCLEOTIDE SEQUENCE [LARGE SCALE GENOMIC DNA]</scope>
    <source>
        <strain evidence="5">FSU 9682</strain>
    </source>
</reference>
<dbReference type="InterPro" id="IPR036864">
    <property type="entry name" value="Zn2-C6_fun-type_DNA-bd_sf"/>
</dbReference>
<evidence type="ECO:0000256" key="1">
    <source>
        <dbReference type="ARBA" id="ARBA00022723"/>
    </source>
</evidence>
<dbReference type="GO" id="GO:0000981">
    <property type="term" value="F:DNA-binding transcription factor activity, RNA polymerase II-specific"/>
    <property type="evidence" value="ECO:0007669"/>
    <property type="project" value="InterPro"/>
</dbReference>
<feature type="compositionally biased region" description="Low complexity" evidence="3">
    <location>
        <begin position="50"/>
        <end position="60"/>
    </location>
</feature>
<dbReference type="PANTHER" id="PTHR47659">
    <property type="entry name" value="ZN(II)2CYS6 TRANSCRIPTION FACTOR (EUROFUNG)-RELATED"/>
    <property type="match status" value="1"/>
</dbReference>
<dbReference type="Pfam" id="PF00172">
    <property type="entry name" value="Zn_clus"/>
    <property type="match status" value="1"/>
</dbReference>
<dbReference type="Proteomes" id="UP000027586">
    <property type="component" value="Unassembled WGS sequence"/>
</dbReference>
<organism evidence="5 6">
    <name type="scientific">Lichtheimia corymbifera JMRC:FSU:9682</name>
    <dbReference type="NCBI Taxonomy" id="1263082"/>
    <lineage>
        <taxon>Eukaryota</taxon>
        <taxon>Fungi</taxon>
        <taxon>Fungi incertae sedis</taxon>
        <taxon>Mucoromycota</taxon>
        <taxon>Mucoromycotina</taxon>
        <taxon>Mucoromycetes</taxon>
        <taxon>Mucorales</taxon>
        <taxon>Lichtheimiaceae</taxon>
        <taxon>Lichtheimia</taxon>
    </lineage>
</organism>
<gene>
    <name evidence="5" type="ORF">LCOR_12200.1</name>
</gene>
<dbReference type="GO" id="GO:0008270">
    <property type="term" value="F:zinc ion binding"/>
    <property type="evidence" value="ECO:0007669"/>
    <property type="project" value="InterPro"/>
</dbReference>
<feature type="region of interest" description="Disordered" evidence="3">
    <location>
        <begin position="1"/>
        <end position="73"/>
    </location>
</feature>
<proteinExistence type="predicted"/>
<feature type="compositionally biased region" description="Basic residues" evidence="3">
    <location>
        <begin position="116"/>
        <end position="127"/>
    </location>
</feature>
<dbReference type="CDD" id="cd00067">
    <property type="entry name" value="GAL4"/>
    <property type="match status" value="1"/>
</dbReference>